<evidence type="ECO:0000256" key="1">
    <source>
        <dbReference type="ARBA" id="ARBA00022801"/>
    </source>
</evidence>
<dbReference type="InterPro" id="IPR036514">
    <property type="entry name" value="SGNH_hydro_sf"/>
</dbReference>
<name>A0A482ME78_9CAUD</name>
<protein>
    <recommendedName>
        <fullName evidence="2">Sialate O-acetylesterase domain-containing protein</fullName>
    </recommendedName>
</protein>
<evidence type="ECO:0000313" key="3">
    <source>
        <dbReference type="EMBL" id="QBQ71563.1"/>
    </source>
</evidence>
<keyword evidence="4" id="KW-1185">Reference proteome</keyword>
<proteinExistence type="predicted"/>
<dbReference type="Gene3D" id="3.40.50.1110">
    <property type="entry name" value="SGNH hydrolase"/>
    <property type="match status" value="1"/>
</dbReference>
<dbReference type="KEGG" id="vg:55811885"/>
<dbReference type="Pfam" id="PF03629">
    <property type="entry name" value="SASA"/>
    <property type="match status" value="1"/>
</dbReference>
<sequence>MTSIIETPKWGDVPLITRADKVEGGRGGAANIQAQELANRTLLLMQTLEGYSVGEKPYNNAAGAQADVDKGLIKPDAIFTVRTDDADYWLDEYKNINGIATPTGKKLPSDKMLQEIKNNFFQSRHDGDVMLDFVDDDWFSFFRVMASGAFGAINCMVAPDGLYVKDMAMSHEDGEPGLIYRDPEGFSVNIVGPDGIGQRPGTLNGGGKFHTETTDSAWLRLEDIDGFYSDVADQSGKAAPHALSGDGEFTTKAGGMGWLNLEDEEGFFKALTDRDGELIGVKDTPVESLNLTAADAQNKAYSQNVRSRYNAAVQRLVTGLIHLLIYSQSLGTQQEGWPALSQTPVKGFDNLMLGDSIRPASRTDPAFAPLGDAVLKPLRAVVQNGTGNAMISNEQVAALPAGSPNEGEGGVAIANGLRRLWLQRNCLERDPSRRFVLSSTGVNGRSIEQLSKGATPELYQRPLQAVQQVKALADKEGVSYSIGAIIWIQGEWNYQKRDGSNDKATYKANLEKLYNDMVADMAVGIAGQKAPPAIFMYQTGAGYTRDDADLSIGMAQWEFCREHDNAYLVTPAYPFPDKGGHLGPNGYRWMDMQFAKVMHQVLNEGQGWEPLGPIRIINIGREIYVFYHVPSPPLTFRPSYVKNVATMYVDKGFRVTDSAGTVAIAAVEIVADTIIKITAGRDITGNAKLWYGDKTTHEGNGNVFDSDKFNSLENFIFEAGTGQYEAENIPELVGKPYPLNNASVQFCLSIPYGE</sequence>
<dbReference type="SUPFAM" id="SSF52266">
    <property type="entry name" value="SGNH hydrolase"/>
    <property type="match status" value="1"/>
</dbReference>
<keyword evidence="1" id="KW-0378">Hydrolase</keyword>
<reference evidence="3 4" key="1">
    <citation type="submission" date="2019-01" db="EMBL/GenBank/DDBJ databases">
        <authorList>
            <person name="Bleriot I."/>
            <person name="Guijarro P."/>
            <person name="Trastoy R."/>
            <person name="Blasco L."/>
            <person name="Fernandez-Garcia L."/>
            <person name="Ambroa A."/>
            <person name="Perez-Nadales E."/>
            <person name="Fernandez-Cuenca F."/>
            <person name="Torre-Cisneros J."/>
            <person name="Oteo J."/>
            <person name="Oliver A."/>
            <person name="Canton R."/>
            <person name="Kidd T."/>
            <person name="Navarro F."/>
            <person name="Miro E."/>
            <person name="Pascual A."/>
            <person name="Bou G."/>
            <person name="Martinez-Martinez L."/>
            <person name="Tomas M."/>
        </authorList>
    </citation>
    <scope>NUCLEOTIDE SEQUENCE [LARGE SCALE GENOMIC DNA]</scope>
</reference>
<dbReference type="GeneID" id="55811885"/>
<dbReference type="RefSeq" id="YP_009882582.1">
    <property type="nucleotide sequence ID" value="NC_049451.1"/>
</dbReference>
<feature type="domain" description="Sialate O-acetylesterase" evidence="2">
    <location>
        <begin position="430"/>
        <end position="522"/>
    </location>
</feature>
<evidence type="ECO:0000313" key="4">
    <source>
        <dbReference type="Proteomes" id="UP000302019"/>
    </source>
</evidence>
<evidence type="ECO:0000259" key="2">
    <source>
        <dbReference type="Pfam" id="PF03629"/>
    </source>
</evidence>
<organism evidence="3 4">
    <name type="scientific">Klebsiella phage ST147-VIM1phi7.1</name>
    <dbReference type="NCBI Taxonomy" id="2510480"/>
    <lineage>
        <taxon>Viruses</taxon>
        <taxon>Duplodnaviria</taxon>
        <taxon>Heunggongvirae</taxon>
        <taxon>Uroviricota</taxon>
        <taxon>Caudoviricetes</taxon>
        <taxon>Peduoviridae</taxon>
        <taxon>Vimunumvirus</taxon>
        <taxon>Vimunumvirus ST147VIM1phi71</taxon>
    </lineage>
</organism>
<dbReference type="EMBL" id="MK416018">
    <property type="protein sequence ID" value="QBQ71563.1"/>
    <property type="molecule type" value="Genomic_DNA"/>
</dbReference>
<dbReference type="GO" id="GO:0016787">
    <property type="term" value="F:hydrolase activity"/>
    <property type="evidence" value="ECO:0007669"/>
    <property type="project" value="UniProtKB-KW"/>
</dbReference>
<dbReference type="Proteomes" id="UP000302019">
    <property type="component" value="Segment"/>
</dbReference>
<accession>A0A482ME78</accession>
<dbReference type="InterPro" id="IPR005181">
    <property type="entry name" value="SASA"/>
</dbReference>